<organism evidence="1">
    <name type="scientific">marine sediment metagenome</name>
    <dbReference type="NCBI Taxonomy" id="412755"/>
    <lineage>
        <taxon>unclassified sequences</taxon>
        <taxon>metagenomes</taxon>
        <taxon>ecological metagenomes</taxon>
    </lineage>
</organism>
<reference evidence="1" key="1">
    <citation type="journal article" date="2014" name="Front. Microbiol.">
        <title>High frequency of phylogenetically diverse reductive dehalogenase-homologous genes in deep subseafloor sedimentary metagenomes.</title>
        <authorList>
            <person name="Kawai M."/>
            <person name="Futagami T."/>
            <person name="Toyoda A."/>
            <person name="Takaki Y."/>
            <person name="Nishi S."/>
            <person name="Hori S."/>
            <person name="Arai W."/>
            <person name="Tsubouchi T."/>
            <person name="Morono Y."/>
            <person name="Uchiyama I."/>
            <person name="Ito T."/>
            <person name="Fujiyama A."/>
            <person name="Inagaki F."/>
            <person name="Takami H."/>
        </authorList>
    </citation>
    <scope>NUCLEOTIDE SEQUENCE</scope>
    <source>
        <strain evidence="1">Expedition CK06-06</strain>
    </source>
</reference>
<comment type="caution">
    <text evidence="1">The sequence shown here is derived from an EMBL/GenBank/DDBJ whole genome shotgun (WGS) entry which is preliminary data.</text>
</comment>
<gene>
    <name evidence="1" type="ORF">S01H4_14044</name>
</gene>
<dbReference type="InterPro" id="IPR009702">
    <property type="entry name" value="DUF1284"/>
</dbReference>
<sequence>MGYDEKFIKGMEIVIQKIKENPGLEIKLTEGCDDICSTCPFNIDGRCDNEVAGGEERVRERDSQVAEKLALKAGNTLIIKEILDSVKEKIKPSDLSIICKDCPWLKMGYCEEGLEKIDNFLTGKIKLENRNNL</sequence>
<evidence type="ECO:0008006" key="2">
    <source>
        <dbReference type="Google" id="ProtNLM"/>
    </source>
</evidence>
<dbReference type="EMBL" id="BART01006167">
    <property type="protein sequence ID" value="GAG58853.1"/>
    <property type="molecule type" value="Genomic_DNA"/>
</dbReference>
<accession>X0ZEV0</accession>
<evidence type="ECO:0000313" key="1">
    <source>
        <dbReference type="EMBL" id="GAG58853.1"/>
    </source>
</evidence>
<protein>
    <recommendedName>
        <fullName evidence="2">DUF1284 domain-containing protein</fullName>
    </recommendedName>
</protein>
<name>X0ZEV0_9ZZZZ</name>
<dbReference type="AlphaFoldDB" id="X0ZEV0"/>
<dbReference type="Pfam" id="PF06935">
    <property type="entry name" value="DUF1284"/>
    <property type="match status" value="1"/>
</dbReference>
<proteinExistence type="predicted"/>